<evidence type="ECO:0000256" key="4">
    <source>
        <dbReference type="ARBA" id="ARBA00022801"/>
    </source>
</evidence>
<dbReference type="Proteomes" id="UP000284451">
    <property type="component" value="Unassembled WGS sequence"/>
</dbReference>
<evidence type="ECO:0000256" key="2">
    <source>
        <dbReference type="ARBA" id="ARBA00007749"/>
    </source>
</evidence>
<dbReference type="EMBL" id="SAUY01000030">
    <property type="protein sequence ID" value="RWR27640.1"/>
    <property type="molecule type" value="Genomic_DNA"/>
</dbReference>
<comment type="cofactor">
    <cofactor evidence="1">
        <name>Zn(2+)</name>
        <dbReference type="ChEBI" id="CHEBI:29105"/>
    </cofactor>
</comment>
<dbReference type="GO" id="GO:0046872">
    <property type="term" value="F:metal ion binding"/>
    <property type="evidence" value="ECO:0007669"/>
    <property type="project" value="UniProtKB-KW"/>
</dbReference>
<comment type="similarity">
    <text evidence="2">Belongs to the metallo-beta-lactamase superfamily.</text>
</comment>
<dbReference type="InterPro" id="IPR001279">
    <property type="entry name" value="Metallo-B-lactamas"/>
</dbReference>
<reference evidence="7 8" key="2">
    <citation type="submission" date="2019-01" db="EMBL/GenBank/DDBJ databases">
        <authorList>
            <person name="Li Y."/>
        </authorList>
    </citation>
    <scope>NUCLEOTIDE SEQUENCE [LARGE SCALE GENOMIC DNA]</scope>
    <source>
        <strain evidence="7 8">07D10-4-3</strain>
    </source>
</reference>
<dbReference type="GO" id="GO:0016787">
    <property type="term" value="F:hydrolase activity"/>
    <property type="evidence" value="ECO:0007669"/>
    <property type="project" value="UniProtKB-KW"/>
</dbReference>
<evidence type="ECO:0000259" key="6">
    <source>
        <dbReference type="Pfam" id="PF00753"/>
    </source>
</evidence>
<organism evidence="7 8">
    <name type="scientific">Paenirhodobacter populi</name>
    <dbReference type="NCBI Taxonomy" id="2306993"/>
    <lineage>
        <taxon>Bacteria</taxon>
        <taxon>Pseudomonadati</taxon>
        <taxon>Pseudomonadota</taxon>
        <taxon>Alphaproteobacteria</taxon>
        <taxon>Rhodobacterales</taxon>
        <taxon>Rhodobacter group</taxon>
        <taxon>Paenirhodobacter</taxon>
    </lineage>
</organism>
<feature type="domain" description="Metallo-beta-lactamase" evidence="6">
    <location>
        <begin position="10"/>
        <end position="77"/>
    </location>
</feature>
<comment type="caution">
    <text evidence="7">The sequence shown here is derived from an EMBL/GenBank/DDBJ whole genome shotgun (WGS) entry which is preliminary data.</text>
</comment>
<protein>
    <submittedName>
        <fullName evidence="7">MBL fold metallo-hydrolase</fullName>
    </submittedName>
</protein>
<dbReference type="AlphaFoldDB" id="A0A443K4H0"/>
<keyword evidence="5" id="KW-0862">Zinc</keyword>
<evidence type="ECO:0000313" key="8">
    <source>
        <dbReference type="Proteomes" id="UP000284451"/>
    </source>
</evidence>
<gene>
    <name evidence="7" type="ORF">D2T29_18180</name>
</gene>
<evidence type="ECO:0000256" key="3">
    <source>
        <dbReference type="ARBA" id="ARBA00022723"/>
    </source>
</evidence>
<dbReference type="PANTHER" id="PTHR42978:SF7">
    <property type="entry name" value="METALLO-HYDROLASE RV2300C-RELATED"/>
    <property type="match status" value="1"/>
</dbReference>
<dbReference type="Pfam" id="PF00753">
    <property type="entry name" value="Lactamase_B"/>
    <property type="match status" value="1"/>
</dbReference>
<accession>A0A443K4H0</accession>
<evidence type="ECO:0000313" key="7">
    <source>
        <dbReference type="EMBL" id="RWR27640.1"/>
    </source>
</evidence>
<dbReference type="SUPFAM" id="SSF56281">
    <property type="entry name" value="Metallo-hydrolase/oxidoreductase"/>
    <property type="match status" value="1"/>
</dbReference>
<dbReference type="InterPro" id="IPR036866">
    <property type="entry name" value="RibonucZ/Hydroxyglut_hydro"/>
</dbReference>
<keyword evidence="4 7" id="KW-0378">Hydrolase</keyword>
<sequence>MRPVLDPNETAIRQVERLGFRPDDIHYIMLTHFDIDHIPGLSDFPQAQVHLTSTEAQGAIHYPYFTESQRYNSRQWAYGPKIVRHPRAMRSGAVSPESRS</sequence>
<dbReference type="Gene3D" id="3.60.15.10">
    <property type="entry name" value="Ribonuclease Z/Hydroxyacylglutathione hydrolase-like"/>
    <property type="match status" value="1"/>
</dbReference>
<evidence type="ECO:0000256" key="5">
    <source>
        <dbReference type="ARBA" id="ARBA00022833"/>
    </source>
</evidence>
<keyword evidence="3" id="KW-0479">Metal-binding</keyword>
<reference evidence="7 8" key="1">
    <citation type="submission" date="2019-01" db="EMBL/GenBank/DDBJ databases">
        <title>Sinorhodobacter populi sp. nov. isolated from the symptomatic bark tissue of Populus euramericana canker.</title>
        <authorList>
            <person name="Xu G."/>
        </authorList>
    </citation>
    <scope>NUCLEOTIDE SEQUENCE [LARGE SCALE GENOMIC DNA]</scope>
    <source>
        <strain evidence="7 8">07D10-4-3</strain>
    </source>
</reference>
<dbReference type="InterPro" id="IPR051013">
    <property type="entry name" value="MBL_superfamily_lactonases"/>
</dbReference>
<dbReference type="PANTHER" id="PTHR42978">
    <property type="entry name" value="QUORUM-QUENCHING LACTONASE YTNP-RELATED-RELATED"/>
    <property type="match status" value="1"/>
</dbReference>
<proteinExistence type="inferred from homology"/>
<name>A0A443K4H0_9RHOB</name>
<evidence type="ECO:0000256" key="1">
    <source>
        <dbReference type="ARBA" id="ARBA00001947"/>
    </source>
</evidence>